<reference evidence="1 2" key="1">
    <citation type="submission" date="2020-08" db="EMBL/GenBank/DDBJ databases">
        <authorList>
            <person name="Newling K."/>
            <person name="Davey J."/>
            <person name="Forrester S."/>
        </authorList>
    </citation>
    <scope>NUCLEOTIDE SEQUENCE [LARGE SCALE GENOMIC DNA]</scope>
    <source>
        <strain evidence="2">Crithidia deanei Carvalho (ATCC PRA-265)</strain>
    </source>
</reference>
<gene>
    <name evidence="1" type="ORF">ADEAN_000408000</name>
</gene>
<accession>S9VFI9</accession>
<name>S9VFI9_9TRYP</name>
<organism evidence="1 2">
    <name type="scientific">Angomonas deanei</name>
    <dbReference type="NCBI Taxonomy" id="59799"/>
    <lineage>
        <taxon>Eukaryota</taxon>
        <taxon>Discoba</taxon>
        <taxon>Euglenozoa</taxon>
        <taxon>Kinetoplastea</taxon>
        <taxon>Metakinetoplastina</taxon>
        <taxon>Trypanosomatida</taxon>
        <taxon>Trypanosomatidae</taxon>
        <taxon>Strigomonadinae</taxon>
        <taxon>Angomonas</taxon>
    </lineage>
</organism>
<keyword evidence="2" id="KW-1185">Reference proteome</keyword>
<dbReference type="VEuPathDB" id="TriTrypDB:ADEAN_000408000"/>
<dbReference type="Proteomes" id="UP000515908">
    <property type="component" value="Chromosome 07"/>
</dbReference>
<dbReference type="OrthoDB" id="276532at2759"/>
<sequence length="515" mass="59486">MMLLLSCAVTQINIPKNAEIIMDNLFSFLLSGVPSSHRCHSPPFFFFTSSQSESSGRRMKRVVTVIHTSRGRLGVAQNGVLTSRRHQTIIPNKGVRTQPPVPDRLKDSMAMMGVDPRAVNQEEHFVPQEKRTGLFSEVMSNTQYLRSHGKLDRLRIALDAVKHSEANDPKWDEVYLFLRTTEMCTEIVKNETDVLPKGQKLYIELQACEERRVPPLCRLPNGLLVLPIFSMEEYLDHYFSRVEKYESSWFPFPRNGTQWENFCSLEFPVCCTGELQHYGAFATVAYPYQFGILLNPGQSASKFITYTEMVELAKVKRERASRKRNVKLRDKDTQGNSRLLFDETLLTTFNTEKTKFEWIPPERVEECMRDRPPIPPISQMELHLLLFPYPEISSVYIHTVDQPRWRQMMGSTEKTTRIEVVCEGKEKPDKAFFDHLQRWSFMKEFSTDVHVELTNKIPTQVEGNQYMCVYTAADGDMLRRAENYKGTTLAEALGYNDPLTDADGKHYFGTTESYF</sequence>
<dbReference type="EMBL" id="LR877151">
    <property type="protein sequence ID" value="CAD2216618.1"/>
    <property type="molecule type" value="Genomic_DNA"/>
</dbReference>
<evidence type="ECO:0000313" key="1">
    <source>
        <dbReference type="EMBL" id="CAD2216618.1"/>
    </source>
</evidence>
<dbReference type="AlphaFoldDB" id="S9VFI9"/>
<proteinExistence type="predicted"/>
<protein>
    <submittedName>
        <fullName evidence="1">Uncharacterized protein</fullName>
    </submittedName>
</protein>
<evidence type="ECO:0000313" key="2">
    <source>
        <dbReference type="Proteomes" id="UP000515908"/>
    </source>
</evidence>